<evidence type="ECO:0000313" key="2">
    <source>
        <dbReference type="Proteomes" id="UP000018857"/>
    </source>
</evidence>
<evidence type="ECO:0000313" key="1">
    <source>
        <dbReference type="EMBL" id="ETI62091.1"/>
    </source>
</evidence>
<dbReference type="eggNOG" id="COG1977">
    <property type="taxonomic scope" value="Bacteria"/>
</dbReference>
<dbReference type="InterPro" id="IPR012675">
    <property type="entry name" value="Beta-grasp_dom_sf"/>
</dbReference>
<organism evidence="1 2">
    <name type="scientific">Marinomonas profundimaris</name>
    <dbReference type="NCBI Taxonomy" id="1208321"/>
    <lineage>
        <taxon>Bacteria</taxon>
        <taxon>Pseudomonadati</taxon>
        <taxon>Pseudomonadota</taxon>
        <taxon>Gammaproteobacteria</taxon>
        <taxon>Oceanospirillales</taxon>
        <taxon>Oceanospirillaceae</taxon>
        <taxon>Marinomonas</taxon>
    </lineage>
</organism>
<dbReference type="OrthoDB" id="9801945at2"/>
<dbReference type="AlphaFoldDB" id="W1RXZ7"/>
<accession>W1RXZ7</accession>
<dbReference type="Proteomes" id="UP000018857">
    <property type="component" value="Unassembled WGS sequence"/>
</dbReference>
<dbReference type="Pfam" id="PF02597">
    <property type="entry name" value="ThiS"/>
    <property type="match status" value="1"/>
</dbReference>
<dbReference type="EMBL" id="AYOZ01000002">
    <property type="protein sequence ID" value="ETI62091.1"/>
    <property type="molecule type" value="Genomic_DNA"/>
</dbReference>
<reference evidence="1 2" key="1">
    <citation type="journal article" date="2014" name="Genome Announc.">
        <title>Draft Genome Sequence of Marinomonas sp. Strain D104, a Polycyclic Aromatic Hydrocarbon-Degrading Bacterium from the Deep-Sea Sediment of the Arctic Ocean.</title>
        <authorList>
            <person name="Dong C."/>
            <person name="Bai X."/>
            <person name="Lai Q."/>
            <person name="Xie Y."/>
            <person name="Chen X."/>
            <person name="Shao Z."/>
        </authorList>
    </citation>
    <scope>NUCLEOTIDE SEQUENCE [LARGE SCALE GENOMIC DNA]</scope>
    <source>
        <strain evidence="1 2">D104</strain>
    </source>
</reference>
<dbReference type="InterPro" id="IPR003749">
    <property type="entry name" value="ThiS/MoaD-like"/>
</dbReference>
<comment type="caution">
    <text evidence="1">The sequence shown here is derived from an EMBL/GenBank/DDBJ whole genome shotgun (WGS) entry which is preliminary data.</text>
</comment>
<dbReference type="PATRIC" id="fig|1208321.3.peg.532"/>
<dbReference type="SUPFAM" id="SSF54285">
    <property type="entry name" value="MoaD/ThiS"/>
    <property type="match status" value="1"/>
</dbReference>
<keyword evidence="2" id="KW-1185">Reference proteome</keyword>
<gene>
    <name evidence="1" type="ORF">D104_02625</name>
</gene>
<sequence length="84" mass="9288">MSKVNVVFFASLKESIGQSTFQMTLNFPLTIGELKQQLAEELKDGKKLLESGIQSSIDFEFSRDTDTIPETVKEVAFFPPVTGG</sequence>
<dbReference type="InterPro" id="IPR016155">
    <property type="entry name" value="Mopterin_synth/thiamin_S_b"/>
</dbReference>
<proteinExistence type="predicted"/>
<dbReference type="STRING" id="1208321.D104_02625"/>
<dbReference type="RefSeq" id="WP_024022741.1">
    <property type="nucleotide sequence ID" value="NZ_AYOZ01000002.1"/>
</dbReference>
<name>W1RXZ7_9GAMM</name>
<dbReference type="Gene3D" id="3.10.20.30">
    <property type="match status" value="1"/>
</dbReference>
<protein>
    <submittedName>
        <fullName evidence="1">Sulfur transfer protein ThiS</fullName>
    </submittedName>
</protein>